<protein>
    <recommendedName>
        <fullName evidence="3">Phage tail protein</fullName>
    </recommendedName>
</protein>
<evidence type="ECO:0000313" key="1">
    <source>
        <dbReference type="EMBL" id="QQP93567.1"/>
    </source>
</evidence>
<name>A0ABX7BGP8_9PROT</name>
<evidence type="ECO:0008006" key="3">
    <source>
        <dbReference type="Google" id="ProtNLM"/>
    </source>
</evidence>
<evidence type="ECO:0000313" key="2">
    <source>
        <dbReference type="Proteomes" id="UP000595197"/>
    </source>
</evidence>
<accession>A0ABX7BGP8</accession>
<sequence length="118" mass="12538">MWDPDAVTPRGTARTVSVQSGTVRQNTIQLNSNGTLLNGDYIQISSGGAARLHMVVGGGWSGNGTYTIEPALKASYSAGTPVTVVRACGLWRLDSNDIGWDADRSSLYSFSFSCTEAF</sequence>
<geneLocation type="plasmid" evidence="1 2">
    <name>pTT6-2</name>
</geneLocation>
<dbReference type="RefSeq" id="WP_201083224.1">
    <property type="nucleotide sequence ID" value="NZ_CP067422.1"/>
</dbReference>
<dbReference type="EMBL" id="CP067422">
    <property type="protein sequence ID" value="QQP93567.1"/>
    <property type="molecule type" value="Genomic_DNA"/>
</dbReference>
<proteinExistence type="predicted"/>
<gene>
    <name evidence="1" type="ORF">IGS68_33645</name>
</gene>
<reference evidence="1" key="1">
    <citation type="submission" date="2021-02" db="EMBL/GenBank/DDBJ databases">
        <title>Skermanella TT6 skin isolate.</title>
        <authorList>
            <person name="Lee K."/>
            <person name="Ganzorig M."/>
        </authorList>
    </citation>
    <scope>NUCLEOTIDE SEQUENCE</scope>
    <source>
        <strain evidence="1">TT6</strain>
    </source>
</reference>
<dbReference type="Proteomes" id="UP000595197">
    <property type="component" value="Plasmid pTT6-2"/>
</dbReference>
<keyword evidence="2" id="KW-1185">Reference proteome</keyword>
<organism evidence="1 2">
    <name type="scientific">Skermanella cutis</name>
    <dbReference type="NCBI Taxonomy" id="2775420"/>
    <lineage>
        <taxon>Bacteria</taxon>
        <taxon>Pseudomonadati</taxon>
        <taxon>Pseudomonadota</taxon>
        <taxon>Alphaproteobacteria</taxon>
        <taxon>Rhodospirillales</taxon>
        <taxon>Azospirillaceae</taxon>
        <taxon>Skermanella</taxon>
    </lineage>
</organism>
<keyword evidence="1" id="KW-0614">Plasmid</keyword>